<dbReference type="EMBL" id="GBRH01247960">
    <property type="protein sequence ID" value="JAD49935.1"/>
    <property type="molecule type" value="Transcribed_RNA"/>
</dbReference>
<organism evidence="1">
    <name type="scientific">Arundo donax</name>
    <name type="common">Giant reed</name>
    <name type="synonym">Donax arundinaceus</name>
    <dbReference type="NCBI Taxonomy" id="35708"/>
    <lineage>
        <taxon>Eukaryota</taxon>
        <taxon>Viridiplantae</taxon>
        <taxon>Streptophyta</taxon>
        <taxon>Embryophyta</taxon>
        <taxon>Tracheophyta</taxon>
        <taxon>Spermatophyta</taxon>
        <taxon>Magnoliopsida</taxon>
        <taxon>Liliopsida</taxon>
        <taxon>Poales</taxon>
        <taxon>Poaceae</taxon>
        <taxon>PACMAD clade</taxon>
        <taxon>Arundinoideae</taxon>
        <taxon>Arundineae</taxon>
        <taxon>Arundo</taxon>
    </lineage>
</organism>
<protein>
    <submittedName>
        <fullName evidence="1">Uncharacterized protein</fullName>
    </submittedName>
</protein>
<sequence>MLFQRYLLI</sequence>
<proteinExistence type="predicted"/>
<reference evidence="1" key="1">
    <citation type="submission" date="2014-09" db="EMBL/GenBank/DDBJ databases">
        <authorList>
            <person name="Magalhaes I.L.F."/>
            <person name="Oliveira U."/>
            <person name="Santos F.R."/>
            <person name="Vidigal T.H.D.A."/>
            <person name="Brescovit A.D."/>
            <person name="Santos A.J."/>
        </authorList>
    </citation>
    <scope>NUCLEOTIDE SEQUENCE</scope>
    <source>
        <tissue evidence="1">Shoot tissue taken approximately 20 cm above the soil surface</tissue>
    </source>
</reference>
<reference evidence="1" key="2">
    <citation type="journal article" date="2015" name="Data Brief">
        <title>Shoot transcriptome of the giant reed, Arundo donax.</title>
        <authorList>
            <person name="Barrero R.A."/>
            <person name="Guerrero F.D."/>
            <person name="Moolhuijzen P."/>
            <person name="Goolsby J.A."/>
            <person name="Tidwell J."/>
            <person name="Bellgard S.E."/>
            <person name="Bellgard M.I."/>
        </authorList>
    </citation>
    <scope>NUCLEOTIDE SEQUENCE</scope>
    <source>
        <tissue evidence="1">Shoot tissue taken approximately 20 cm above the soil surface</tissue>
    </source>
</reference>
<accession>A0A0A9ALV3</accession>
<name>A0A0A9ALV3_ARUDO</name>
<evidence type="ECO:0000313" key="1">
    <source>
        <dbReference type="EMBL" id="JAD49935.1"/>
    </source>
</evidence>